<reference evidence="3" key="1">
    <citation type="journal article" date="2019" name="Sci. Rep.">
        <title>Draft genome of Tanacetum cinerariifolium, the natural source of mosquito coil.</title>
        <authorList>
            <person name="Yamashiro T."/>
            <person name="Shiraishi A."/>
            <person name="Satake H."/>
            <person name="Nakayama K."/>
        </authorList>
    </citation>
    <scope>NUCLEOTIDE SEQUENCE</scope>
</reference>
<feature type="region of interest" description="Disordered" evidence="2">
    <location>
        <begin position="1"/>
        <end position="48"/>
    </location>
</feature>
<name>A0A6L2P271_TANCI</name>
<evidence type="ECO:0000256" key="2">
    <source>
        <dbReference type="SAM" id="MobiDB-lite"/>
    </source>
</evidence>
<keyword evidence="1" id="KW-0175">Coiled coil</keyword>
<protein>
    <recommendedName>
        <fullName evidence="4">Reverse transcriptase domain-containing protein</fullName>
    </recommendedName>
</protein>
<dbReference type="EMBL" id="BKCJ010010294">
    <property type="protein sequence ID" value="GEU90934.1"/>
    <property type="molecule type" value="Genomic_DNA"/>
</dbReference>
<feature type="compositionally biased region" description="Acidic residues" evidence="2">
    <location>
        <begin position="11"/>
        <end position="42"/>
    </location>
</feature>
<sequence>MNFGDVKVVEDDCDDDVDLDVEDTKDDADVEDDNDVEDDEKEQEQAKPEVIDPIGISLLPPEIGQMLKQIIEETCIQAHTGQKAPKRPLRGGFCLFSNSKAENSFTYDPNPYSFNNTSNNFTQPPQSHNETYLCKLCGNDSHYGYDFPPQFPLVYEQEPSYNQNYDDNYYPHNLPSFLCCEICGGPHATFQCQLINQDSSGFDQIQLSQYPEKFFEIQHAQSEDTNELLQKLLEDLQIISEELEEYINSPSWNRLTLHNNESECDVPVKDESSPIFTNFSNPLFDCNDDFTSNDDKSFSHEDVPMENFKIHYNPLFYDEEIISNKIDPYYFNVESNLIESLPNQDNLFDSSPKFDYLEEFSRELMPTSIINEERIKREHEEYISLMEKLLTINSFPRLLGNFHANTIIETLPTSPIPVEDKGDNHFLEELLSNDSIPLPKNKSSNFDHHDDLSFPRPPPKPPDVEIFFDFESNSGELISAVINNIDELNEDECFDPGGGEIDVFANFEDDDYFPFIFVIQIFLPYLTYPEVSPLLLSTGSEDTIFDPEIST</sequence>
<comment type="caution">
    <text evidence="3">The sequence shown here is derived from an EMBL/GenBank/DDBJ whole genome shotgun (WGS) entry which is preliminary data.</text>
</comment>
<gene>
    <name evidence="3" type="ORF">Tci_062912</name>
</gene>
<feature type="coiled-coil region" evidence="1">
    <location>
        <begin position="222"/>
        <end position="249"/>
    </location>
</feature>
<organism evidence="3">
    <name type="scientific">Tanacetum cinerariifolium</name>
    <name type="common">Dalmatian daisy</name>
    <name type="synonym">Chrysanthemum cinerariifolium</name>
    <dbReference type="NCBI Taxonomy" id="118510"/>
    <lineage>
        <taxon>Eukaryota</taxon>
        <taxon>Viridiplantae</taxon>
        <taxon>Streptophyta</taxon>
        <taxon>Embryophyta</taxon>
        <taxon>Tracheophyta</taxon>
        <taxon>Spermatophyta</taxon>
        <taxon>Magnoliopsida</taxon>
        <taxon>eudicotyledons</taxon>
        <taxon>Gunneridae</taxon>
        <taxon>Pentapetalae</taxon>
        <taxon>asterids</taxon>
        <taxon>campanulids</taxon>
        <taxon>Asterales</taxon>
        <taxon>Asteraceae</taxon>
        <taxon>Asteroideae</taxon>
        <taxon>Anthemideae</taxon>
        <taxon>Anthemidinae</taxon>
        <taxon>Tanacetum</taxon>
    </lineage>
</organism>
<evidence type="ECO:0000256" key="1">
    <source>
        <dbReference type="SAM" id="Coils"/>
    </source>
</evidence>
<evidence type="ECO:0008006" key="4">
    <source>
        <dbReference type="Google" id="ProtNLM"/>
    </source>
</evidence>
<evidence type="ECO:0000313" key="3">
    <source>
        <dbReference type="EMBL" id="GEU90934.1"/>
    </source>
</evidence>
<proteinExistence type="predicted"/>
<accession>A0A6L2P271</accession>
<dbReference type="AlphaFoldDB" id="A0A6L2P271"/>